<protein>
    <submittedName>
        <fullName evidence="1">Uncharacterized protein</fullName>
    </submittedName>
</protein>
<dbReference type="RefSeq" id="WP_145298915.1">
    <property type="nucleotide sequence ID" value="NZ_CP036299.1"/>
</dbReference>
<gene>
    <name evidence="1" type="ORF">Spb1_20290</name>
</gene>
<reference evidence="1 2" key="1">
    <citation type="submission" date="2019-02" db="EMBL/GenBank/DDBJ databases">
        <title>Deep-cultivation of Planctomycetes and their phenomic and genomic characterization uncovers novel biology.</title>
        <authorList>
            <person name="Wiegand S."/>
            <person name="Jogler M."/>
            <person name="Boedeker C."/>
            <person name="Pinto D."/>
            <person name="Vollmers J."/>
            <person name="Rivas-Marin E."/>
            <person name="Kohn T."/>
            <person name="Peeters S.H."/>
            <person name="Heuer A."/>
            <person name="Rast P."/>
            <person name="Oberbeckmann S."/>
            <person name="Bunk B."/>
            <person name="Jeske O."/>
            <person name="Meyerdierks A."/>
            <person name="Storesund J.E."/>
            <person name="Kallscheuer N."/>
            <person name="Luecker S."/>
            <person name="Lage O.M."/>
            <person name="Pohl T."/>
            <person name="Merkel B.J."/>
            <person name="Hornburger P."/>
            <person name="Mueller R.-W."/>
            <person name="Bruemmer F."/>
            <person name="Labrenz M."/>
            <person name="Spormann A.M."/>
            <person name="Op den Camp H."/>
            <person name="Overmann J."/>
            <person name="Amann R."/>
            <person name="Jetten M.S.M."/>
            <person name="Mascher T."/>
            <person name="Medema M.H."/>
            <person name="Devos D.P."/>
            <person name="Kaster A.-K."/>
            <person name="Ovreas L."/>
            <person name="Rohde M."/>
            <person name="Galperin M.Y."/>
            <person name="Jogler C."/>
        </authorList>
    </citation>
    <scope>NUCLEOTIDE SEQUENCE [LARGE SCALE GENOMIC DNA]</scope>
    <source>
        <strain evidence="1 2">Spb1</strain>
    </source>
</reference>
<sequence length="206" mass="23555">MKLQPTELTPLEIAEWRAEDLGQCANWLDNPEDWELVSRNDFLRGKSLWFLNVPAVHAFGIQSFLLLGGSAQFIFLPYEENEYHIYVRYNFCRLAIQGAKASETLELKWDESKLNPRTVVINISNQNVSHATLDLSSRDGAAIWTRDGVWNGKLLKIKGLPYTDAFLIIQALQAGRRALFFAEEPIDQGAYFDCTPISRYYTFPST</sequence>
<organism evidence="1 2">
    <name type="scientific">Planctopirus ephydatiae</name>
    <dbReference type="NCBI Taxonomy" id="2528019"/>
    <lineage>
        <taxon>Bacteria</taxon>
        <taxon>Pseudomonadati</taxon>
        <taxon>Planctomycetota</taxon>
        <taxon>Planctomycetia</taxon>
        <taxon>Planctomycetales</taxon>
        <taxon>Planctomycetaceae</taxon>
        <taxon>Planctopirus</taxon>
    </lineage>
</organism>
<proteinExistence type="predicted"/>
<dbReference type="AlphaFoldDB" id="A0A518GNS1"/>
<dbReference type="EMBL" id="CP036299">
    <property type="protein sequence ID" value="QDV30101.1"/>
    <property type="molecule type" value="Genomic_DNA"/>
</dbReference>
<keyword evidence="2" id="KW-1185">Reference proteome</keyword>
<dbReference type="Proteomes" id="UP000315349">
    <property type="component" value="Chromosome"/>
</dbReference>
<dbReference type="OrthoDB" id="9762238at2"/>
<name>A0A518GNS1_9PLAN</name>
<dbReference type="KEGG" id="peh:Spb1_20290"/>
<accession>A0A518GNS1</accession>
<evidence type="ECO:0000313" key="2">
    <source>
        <dbReference type="Proteomes" id="UP000315349"/>
    </source>
</evidence>
<evidence type="ECO:0000313" key="1">
    <source>
        <dbReference type="EMBL" id="QDV30101.1"/>
    </source>
</evidence>